<proteinExistence type="predicted"/>
<dbReference type="STRING" id="1834516.BL253_15095"/>
<protein>
    <submittedName>
        <fullName evidence="2">Uncharacterized protein</fullName>
    </submittedName>
</protein>
<keyword evidence="3" id="KW-1185">Reference proteome</keyword>
<feature type="compositionally biased region" description="Basic and acidic residues" evidence="1">
    <location>
        <begin position="91"/>
        <end position="101"/>
    </location>
</feature>
<name>A0A1V2ICP6_9ACTN</name>
<accession>A0A1V2ICP6</accession>
<sequence length="141" mass="14902">MSEVRKPLYAYVGAADLAVEKLRALPATASRLSDRVGELTVEAAKVPTQVGTTVRGLPETVGAQLSGLQGRAAQLYNAWIDRGEKRVTEIRRSPATEEAVTRTRTAVSRTKAASTSARRAADAVSKAAVSQAPLSGRPSSR</sequence>
<gene>
    <name evidence="2" type="ORF">BL253_15095</name>
</gene>
<dbReference type="OrthoDB" id="3215027at2"/>
<comment type="caution">
    <text evidence="2">The sequence shown here is derived from an EMBL/GenBank/DDBJ whole genome shotgun (WGS) entry which is preliminary data.</text>
</comment>
<evidence type="ECO:0000256" key="1">
    <source>
        <dbReference type="SAM" id="MobiDB-lite"/>
    </source>
</evidence>
<reference evidence="3" key="1">
    <citation type="submission" date="2016-10" db="EMBL/GenBank/DDBJ databases">
        <title>Frankia sp. NRRL B-16386 Genome sequencing.</title>
        <authorList>
            <person name="Ghodhbane-Gtari F."/>
            <person name="Swanson E."/>
            <person name="Gueddou A."/>
            <person name="Hezbri K."/>
            <person name="Ktari K."/>
            <person name="Nouioui I."/>
            <person name="Morris K."/>
            <person name="Simpson S."/>
            <person name="Abebe-Akele F."/>
            <person name="Thomas K."/>
            <person name="Gtari M."/>
            <person name="Tisa L.S."/>
        </authorList>
    </citation>
    <scope>NUCLEOTIDE SEQUENCE [LARGE SCALE GENOMIC DNA]</scope>
    <source>
        <strain evidence="3">NRRL B-16386</strain>
    </source>
</reference>
<feature type="compositionally biased region" description="Low complexity" evidence="1">
    <location>
        <begin position="102"/>
        <end position="132"/>
    </location>
</feature>
<evidence type="ECO:0000313" key="3">
    <source>
        <dbReference type="Proteomes" id="UP000188929"/>
    </source>
</evidence>
<dbReference type="Proteomes" id="UP000188929">
    <property type="component" value="Unassembled WGS sequence"/>
</dbReference>
<evidence type="ECO:0000313" key="2">
    <source>
        <dbReference type="EMBL" id="ONH30236.1"/>
    </source>
</evidence>
<dbReference type="EMBL" id="MOMC01000028">
    <property type="protein sequence ID" value="ONH30236.1"/>
    <property type="molecule type" value="Genomic_DNA"/>
</dbReference>
<dbReference type="AlphaFoldDB" id="A0A1V2ICP6"/>
<feature type="region of interest" description="Disordered" evidence="1">
    <location>
        <begin position="91"/>
        <end position="141"/>
    </location>
</feature>
<organism evidence="2 3">
    <name type="scientific">Pseudofrankia asymbiotica</name>
    <dbReference type="NCBI Taxonomy" id="1834516"/>
    <lineage>
        <taxon>Bacteria</taxon>
        <taxon>Bacillati</taxon>
        <taxon>Actinomycetota</taxon>
        <taxon>Actinomycetes</taxon>
        <taxon>Frankiales</taxon>
        <taxon>Frankiaceae</taxon>
        <taxon>Pseudofrankia</taxon>
    </lineage>
</organism>